<keyword evidence="5 7" id="KW-0862">Zinc</keyword>
<dbReference type="Pfam" id="PF01948">
    <property type="entry name" value="PyrI"/>
    <property type="match status" value="1"/>
</dbReference>
<comment type="caution">
    <text evidence="10">The sequence shown here is derived from an EMBL/GenBank/DDBJ whole genome shotgun (WGS) entry which is preliminary data.</text>
</comment>
<dbReference type="GO" id="GO:0009347">
    <property type="term" value="C:aspartate carbamoyltransferase complex"/>
    <property type="evidence" value="ECO:0007669"/>
    <property type="project" value="InterPro"/>
</dbReference>
<dbReference type="EMBL" id="LGHE01000175">
    <property type="protein sequence ID" value="KUL00385.1"/>
    <property type="molecule type" value="Genomic_DNA"/>
</dbReference>
<dbReference type="PANTHER" id="PTHR35805">
    <property type="entry name" value="ASPARTATE CARBAMOYLTRANSFERASE REGULATORY CHAIN"/>
    <property type="match status" value="1"/>
</dbReference>
<comment type="cofactor">
    <cofactor evidence="7">
        <name>Zn(2+)</name>
        <dbReference type="ChEBI" id="CHEBI:29105"/>
    </cofactor>
    <text evidence="7">Binds 1 zinc ion per subunit.</text>
</comment>
<evidence type="ECO:0000256" key="2">
    <source>
        <dbReference type="ARBA" id="ARBA00010498"/>
    </source>
</evidence>
<dbReference type="SUPFAM" id="SSF57825">
    <property type="entry name" value="Aspartate carbamoyltransferase, Regulatory-chain, C-terminal domain"/>
    <property type="match status" value="1"/>
</dbReference>
<dbReference type="GO" id="GO:0016740">
    <property type="term" value="F:transferase activity"/>
    <property type="evidence" value="ECO:0007669"/>
    <property type="project" value="UniProtKB-KW"/>
</dbReference>
<feature type="binding site" evidence="7">
    <location>
        <position position="113"/>
    </location>
    <ligand>
        <name>Zn(2+)</name>
        <dbReference type="ChEBI" id="CHEBI:29105"/>
    </ligand>
</feature>
<evidence type="ECO:0000256" key="5">
    <source>
        <dbReference type="ARBA" id="ARBA00022833"/>
    </source>
</evidence>
<protein>
    <recommendedName>
        <fullName evidence="3 7">Aspartate carbamoyltransferase regulatory chain</fullName>
    </recommendedName>
</protein>
<dbReference type="Pfam" id="PF02748">
    <property type="entry name" value="PyrI_C"/>
    <property type="match status" value="1"/>
</dbReference>
<evidence type="ECO:0000256" key="1">
    <source>
        <dbReference type="ARBA" id="ARBA00002565"/>
    </source>
</evidence>
<dbReference type="Gene3D" id="3.30.70.140">
    <property type="entry name" value="Aspartate carbamoyltransferase regulatory subunit, N-terminal domain"/>
    <property type="match status" value="1"/>
</dbReference>
<gene>
    <name evidence="7" type="primary">pyrI</name>
    <name evidence="10" type="ORF">XE10_1432</name>
</gene>
<proteinExistence type="inferred from homology"/>
<evidence type="ECO:0000256" key="7">
    <source>
        <dbReference type="HAMAP-Rule" id="MF_00002"/>
    </source>
</evidence>
<dbReference type="GO" id="GO:0046872">
    <property type="term" value="F:metal ion binding"/>
    <property type="evidence" value="ECO:0007669"/>
    <property type="project" value="UniProtKB-KW"/>
</dbReference>
<dbReference type="AlphaFoldDB" id="A0A101IS90"/>
<dbReference type="Proteomes" id="UP000054598">
    <property type="component" value="Unassembled WGS sequence"/>
</dbReference>
<accession>A0A101IS90</accession>
<feature type="domain" description="Aspartate carbamoyltransferase regulatory subunit N-terminal" evidence="8">
    <location>
        <begin position="11"/>
        <end position="101"/>
    </location>
</feature>
<dbReference type="InterPro" id="IPR036793">
    <property type="entry name" value="Asp_carbatrfase_reg_N_sf"/>
</dbReference>
<evidence type="ECO:0000256" key="3">
    <source>
        <dbReference type="ARBA" id="ARBA00021764"/>
    </source>
</evidence>
<dbReference type="SUPFAM" id="SSF54893">
    <property type="entry name" value="Aspartate carbamoyltransferase, Regulatory-chain, N-terminal domain"/>
    <property type="match status" value="1"/>
</dbReference>
<sequence>MSTKDPSRGLLVSPIRNGTVIDHITAGEALNVLRILGITGSTPECLSIATNVESKRMGKKDIVKIENRELRTEEVDRIALLAPQAKINIIRDYRVVEKKGVEIPKILKGVVRCPNPGCITNTNEPVESTFEVLPKGLHCLYCDWLIKDDIANHII</sequence>
<comment type="subunit">
    <text evidence="7">Contains catalytic and regulatory chains.</text>
</comment>
<dbReference type="PANTHER" id="PTHR35805:SF1">
    <property type="entry name" value="ASPARTATE CARBAMOYLTRANSFERASE REGULATORY CHAIN"/>
    <property type="match status" value="1"/>
</dbReference>
<dbReference type="NCBIfam" id="TIGR00240">
    <property type="entry name" value="ATCase_reg"/>
    <property type="match status" value="1"/>
</dbReference>
<dbReference type="GO" id="GO:0006207">
    <property type="term" value="P:'de novo' pyrimidine nucleobase biosynthetic process"/>
    <property type="evidence" value="ECO:0007669"/>
    <property type="project" value="InterPro"/>
</dbReference>
<keyword evidence="6 7" id="KW-0665">Pyrimidine biosynthesis</keyword>
<feature type="binding site" evidence="7">
    <location>
        <position position="142"/>
    </location>
    <ligand>
        <name>Zn(2+)</name>
        <dbReference type="ChEBI" id="CHEBI:29105"/>
    </ligand>
</feature>
<name>A0A101IS90_9EURY</name>
<feature type="domain" description="Aspartate carbamoyltransferase regulatory subunit C-terminal" evidence="9">
    <location>
        <begin position="107"/>
        <end position="148"/>
    </location>
</feature>
<organism evidence="10 11">
    <name type="scientific">Methanoculleus marisnigri</name>
    <dbReference type="NCBI Taxonomy" id="2198"/>
    <lineage>
        <taxon>Archaea</taxon>
        <taxon>Methanobacteriati</taxon>
        <taxon>Methanobacteriota</taxon>
        <taxon>Stenosarchaea group</taxon>
        <taxon>Methanomicrobia</taxon>
        <taxon>Methanomicrobiales</taxon>
        <taxon>Methanomicrobiaceae</taxon>
        <taxon>Methanoculleus</taxon>
    </lineage>
</organism>
<evidence type="ECO:0000256" key="6">
    <source>
        <dbReference type="ARBA" id="ARBA00022975"/>
    </source>
</evidence>
<dbReference type="Gene3D" id="2.30.30.20">
    <property type="entry name" value="Aspartate carbamoyltransferase regulatory subunit, C-terminal domain"/>
    <property type="match status" value="1"/>
</dbReference>
<dbReference type="InterPro" id="IPR036792">
    <property type="entry name" value="Asp_carbatrfase_reg_C_sf"/>
</dbReference>
<comment type="similarity">
    <text evidence="2 7">Belongs to the PyrI family.</text>
</comment>
<reference evidence="11" key="1">
    <citation type="journal article" date="2015" name="MBio">
        <title>Genome-Resolved Metagenomic Analysis Reveals Roles for Candidate Phyla and Other Microbial Community Members in Biogeochemical Transformations in Oil Reservoirs.</title>
        <authorList>
            <person name="Hu P."/>
            <person name="Tom L."/>
            <person name="Singh A."/>
            <person name="Thomas B.C."/>
            <person name="Baker B.J."/>
            <person name="Piceno Y.M."/>
            <person name="Andersen G.L."/>
            <person name="Banfield J.F."/>
        </authorList>
    </citation>
    <scope>NUCLEOTIDE SEQUENCE [LARGE SCALE GENOMIC DNA]</scope>
</reference>
<dbReference type="GO" id="GO:0006221">
    <property type="term" value="P:pyrimidine nucleotide biosynthetic process"/>
    <property type="evidence" value="ECO:0007669"/>
    <property type="project" value="UniProtKB-UniRule"/>
</dbReference>
<evidence type="ECO:0000313" key="11">
    <source>
        <dbReference type="Proteomes" id="UP000054598"/>
    </source>
</evidence>
<evidence type="ECO:0000259" key="8">
    <source>
        <dbReference type="Pfam" id="PF01948"/>
    </source>
</evidence>
<feature type="binding site" evidence="7">
    <location>
        <position position="139"/>
    </location>
    <ligand>
        <name>Zn(2+)</name>
        <dbReference type="ChEBI" id="CHEBI:29105"/>
    </ligand>
</feature>
<keyword evidence="4 7" id="KW-0479">Metal-binding</keyword>
<keyword evidence="10" id="KW-0808">Transferase</keyword>
<comment type="function">
    <text evidence="1 7">Involved in allosteric regulation of aspartate carbamoyltransferase.</text>
</comment>
<evidence type="ECO:0000259" key="9">
    <source>
        <dbReference type="Pfam" id="PF02748"/>
    </source>
</evidence>
<dbReference type="InterPro" id="IPR020542">
    <property type="entry name" value="Asp_carbamoyltrfase_reg_C"/>
</dbReference>
<dbReference type="InterPro" id="IPR020545">
    <property type="entry name" value="Asp_carbamoyltransf_reg_N"/>
</dbReference>
<evidence type="ECO:0000313" key="10">
    <source>
        <dbReference type="EMBL" id="KUL00385.1"/>
    </source>
</evidence>
<dbReference type="HAMAP" id="MF_00002">
    <property type="entry name" value="Asp_carb_tr_reg"/>
    <property type="match status" value="1"/>
</dbReference>
<dbReference type="InterPro" id="IPR002801">
    <property type="entry name" value="Asp_carbamoylTrfase_reg"/>
</dbReference>
<evidence type="ECO:0000256" key="4">
    <source>
        <dbReference type="ARBA" id="ARBA00022723"/>
    </source>
</evidence>
<feature type="binding site" evidence="7">
    <location>
        <position position="118"/>
    </location>
    <ligand>
        <name>Zn(2+)</name>
        <dbReference type="ChEBI" id="CHEBI:29105"/>
    </ligand>
</feature>
<dbReference type="PATRIC" id="fig|2198.3.peg.1358"/>